<keyword evidence="6" id="KW-0520">NAD</keyword>
<accession>B9L964</accession>
<comment type="similarity">
    <text evidence="2 9">Belongs to the class-I pyridine nucleotide-disulfide oxidoreductase family.</text>
</comment>
<dbReference type="RefSeq" id="WP_015902278.1">
    <property type="nucleotide sequence ID" value="NC_012115.1"/>
</dbReference>
<dbReference type="InterPro" id="IPR036188">
    <property type="entry name" value="FAD/NAD-bd_sf"/>
</dbReference>
<evidence type="ECO:0000256" key="1">
    <source>
        <dbReference type="ARBA" id="ARBA00001974"/>
    </source>
</evidence>
<comment type="cofactor">
    <cofactor evidence="1">
        <name>FAD</name>
        <dbReference type="ChEBI" id="CHEBI:57692"/>
    </cofactor>
</comment>
<evidence type="ECO:0000313" key="12">
    <source>
        <dbReference type="EMBL" id="ACM93226.1"/>
    </source>
</evidence>
<feature type="domain" description="FAD/NAD(P)-binding" evidence="11">
    <location>
        <begin position="2"/>
        <end position="306"/>
    </location>
</feature>
<sequence>MYDVILIGGGLNYAAAIVLSKAGKKVALIEKDLNHLGGTCLHNGCIPSKNLLHRAGSVIESKEEVFTKSAHLNLQKLQDKIKSRIQKSTKAVTAQCKAAGVKLIEGEAFVTDDGVEVNGEIIKSEYTIIGTGSYPRIPEGIKYDSKKIITSDEALNFKHVPKEISIYGTGAIGLEMASLFAALGSRVNLIYRHKNISKKFPPSITQKLETQLKTLGINLIPEFSIQKAFVKDNKVIIQSGDKILSSEYLLVAAGRVPDTNVVKTDKIRVSKGIETDEFFQTSMPNVYAIGDCNGKLLLAHAARAQALNVADQILGKKEKLNLDNIPKFIYTLPLSYANIGERSEKTAAFPLSYLGISGSGFGDENGEVILYADEEGFLCGADIFAPNAEELIGIIATALEAELDINTFKKVTFPHPTYSEAIDRALRKFK</sequence>
<evidence type="ECO:0000256" key="9">
    <source>
        <dbReference type="RuleBase" id="RU003691"/>
    </source>
</evidence>
<dbReference type="PANTHER" id="PTHR22912">
    <property type="entry name" value="DISULFIDE OXIDOREDUCTASE"/>
    <property type="match status" value="1"/>
</dbReference>
<organism evidence="12 13">
    <name type="scientific">Nautilia profundicola (strain ATCC BAA-1463 / DSM 18972 / AmH)</name>
    <dbReference type="NCBI Taxonomy" id="598659"/>
    <lineage>
        <taxon>Bacteria</taxon>
        <taxon>Pseudomonadati</taxon>
        <taxon>Campylobacterota</taxon>
        <taxon>Epsilonproteobacteria</taxon>
        <taxon>Nautiliales</taxon>
        <taxon>Nautiliaceae</taxon>
        <taxon>Nautilia</taxon>
    </lineage>
</organism>
<keyword evidence="5 9" id="KW-0560">Oxidoreductase</keyword>
<dbReference type="Pfam" id="PF02852">
    <property type="entry name" value="Pyr_redox_dim"/>
    <property type="match status" value="1"/>
</dbReference>
<dbReference type="OrthoDB" id="9786429at2"/>
<dbReference type="PANTHER" id="PTHR22912:SF151">
    <property type="entry name" value="DIHYDROLIPOYL DEHYDROGENASE, MITOCHONDRIAL"/>
    <property type="match status" value="1"/>
</dbReference>
<keyword evidence="8 9" id="KW-0676">Redox-active center</keyword>
<protein>
    <submittedName>
        <fullName evidence="12">Glucose inhibited division protein A</fullName>
    </submittedName>
</protein>
<dbReference type="eggNOG" id="COG1249">
    <property type="taxonomic scope" value="Bacteria"/>
</dbReference>
<dbReference type="SUPFAM" id="SSF51905">
    <property type="entry name" value="FAD/NAD(P)-binding domain"/>
    <property type="match status" value="1"/>
</dbReference>
<dbReference type="PRINTS" id="PR00368">
    <property type="entry name" value="FADPNR"/>
</dbReference>
<dbReference type="InterPro" id="IPR016156">
    <property type="entry name" value="FAD/NAD-linked_Rdtase_dimer_sf"/>
</dbReference>
<dbReference type="Proteomes" id="UP000000448">
    <property type="component" value="Chromosome"/>
</dbReference>
<dbReference type="PROSITE" id="PS00076">
    <property type="entry name" value="PYRIDINE_REDOX_1"/>
    <property type="match status" value="1"/>
</dbReference>
<keyword evidence="13" id="KW-1185">Reference proteome</keyword>
<evidence type="ECO:0000256" key="5">
    <source>
        <dbReference type="ARBA" id="ARBA00023002"/>
    </source>
</evidence>
<dbReference type="STRING" id="598659.NAMH_0769"/>
<evidence type="ECO:0000259" key="11">
    <source>
        <dbReference type="Pfam" id="PF07992"/>
    </source>
</evidence>
<evidence type="ECO:0000256" key="7">
    <source>
        <dbReference type="ARBA" id="ARBA00023157"/>
    </source>
</evidence>
<dbReference type="GO" id="GO:0006103">
    <property type="term" value="P:2-oxoglutarate metabolic process"/>
    <property type="evidence" value="ECO:0007669"/>
    <property type="project" value="TreeGrafter"/>
</dbReference>
<dbReference type="KEGG" id="nam:NAMH_0769"/>
<name>B9L964_NAUPA</name>
<keyword evidence="3 9" id="KW-0285">Flavoprotein</keyword>
<dbReference type="GO" id="GO:0050660">
    <property type="term" value="F:flavin adenine dinucleotide binding"/>
    <property type="evidence" value="ECO:0007669"/>
    <property type="project" value="TreeGrafter"/>
</dbReference>
<proteinExistence type="inferred from homology"/>
<dbReference type="HOGENOM" id="CLU_016755_0_3_7"/>
<evidence type="ECO:0000256" key="3">
    <source>
        <dbReference type="ARBA" id="ARBA00022630"/>
    </source>
</evidence>
<feature type="domain" description="Pyridine nucleotide-disulphide oxidoreductase dimerisation" evidence="10">
    <location>
        <begin position="369"/>
        <end position="425"/>
    </location>
</feature>
<keyword evidence="7" id="KW-1015">Disulfide bond</keyword>
<dbReference type="Gene3D" id="3.30.390.30">
    <property type="match status" value="1"/>
</dbReference>
<keyword evidence="4 9" id="KW-0274">FAD</keyword>
<dbReference type="InterPro" id="IPR050151">
    <property type="entry name" value="Class-I_Pyr_Nuc-Dis_Oxidored"/>
</dbReference>
<evidence type="ECO:0000256" key="8">
    <source>
        <dbReference type="ARBA" id="ARBA00023284"/>
    </source>
</evidence>
<dbReference type="GO" id="GO:0004148">
    <property type="term" value="F:dihydrolipoyl dehydrogenase (NADH) activity"/>
    <property type="evidence" value="ECO:0007669"/>
    <property type="project" value="TreeGrafter"/>
</dbReference>
<dbReference type="EMBL" id="CP001279">
    <property type="protein sequence ID" value="ACM93226.1"/>
    <property type="molecule type" value="Genomic_DNA"/>
</dbReference>
<evidence type="ECO:0000256" key="6">
    <source>
        <dbReference type="ARBA" id="ARBA00023027"/>
    </source>
</evidence>
<evidence type="ECO:0000256" key="4">
    <source>
        <dbReference type="ARBA" id="ARBA00022827"/>
    </source>
</evidence>
<evidence type="ECO:0000256" key="2">
    <source>
        <dbReference type="ARBA" id="ARBA00007532"/>
    </source>
</evidence>
<dbReference type="InterPro" id="IPR004099">
    <property type="entry name" value="Pyr_nucl-diS_OxRdtase_dimer"/>
</dbReference>
<dbReference type="AlphaFoldDB" id="B9L964"/>
<dbReference type="PRINTS" id="PR00411">
    <property type="entry name" value="PNDRDTASEI"/>
</dbReference>
<dbReference type="Pfam" id="PF07992">
    <property type="entry name" value="Pyr_redox_2"/>
    <property type="match status" value="1"/>
</dbReference>
<dbReference type="InterPro" id="IPR023753">
    <property type="entry name" value="FAD/NAD-binding_dom"/>
</dbReference>
<evidence type="ECO:0000259" key="10">
    <source>
        <dbReference type="Pfam" id="PF02852"/>
    </source>
</evidence>
<dbReference type="Gene3D" id="3.50.50.60">
    <property type="entry name" value="FAD/NAD(P)-binding domain"/>
    <property type="match status" value="2"/>
</dbReference>
<dbReference type="InterPro" id="IPR012999">
    <property type="entry name" value="Pyr_OxRdtase_I_AS"/>
</dbReference>
<reference evidence="12 13" key="1">
    <citation type="journal article" date="2009" name="PLoS Genet.">
        <title>Adaptations to submarine hydrothermal environments exemplified by the genome of Nautilia profundicola.</title>
        <authorList>
            <person name="Campbell B.J."/>
            <person name="Smith J.L."/>
            <person name="Hanson T.E."/>
            <person name="Klotz M.G."/>
            <person name="Stein L.Y."/>
            <person name="Lee C.K."/>
            <person name="Wu D."/>
            <person name="Robinson J.M."/>
            <person name="Khouri H.M."/>
            <person name="Eisen J.A."/>
            <person name="Cary S.C."/>
        </authorList>
    </citation>
    <scope>NUCLEOTIDE SEQUENCE [LARGE SCALE GENOMIC DNA]</scope>
    <source>
        <strain evidence="13">ATCC BAA-1463 / DSM 18972 / AmH</strain>
    </source>
</reference>
<evidence type="ECO:0000313" key="13">
    <source>
        <dbReference type="Proteomes" id="UP000000448"/>
    </source>
</evidence>
<gene>
    <name evidence="12" type="primary">gidA</name>
    <name evidence="12" type="ordered locus">NAMH_0769</name>
</gene>
<dbReference type="SUPFAM" id="SSF55424">
    <property type="entry name" value="FAD/NAD-linked reductases, dimerisation (C-terminal) domain"/>
    <property type="match status" value="1"/>
</dbReference>